<dbReference type="Proteomes" id="UP001431783">
    <property type="component" value="Unassembled WGS sequence"/>
</dbReference>
<dbReference type="FunFam" id="3.30.160.60:FF:000359">
    <property type="entry name" value="GLIS family zinc finger 2"/>
    <property type="match status" value="1"/>
</dbReference>
<evidence type="ECO:0000256" key="1">
    <source>
        <dbReference type="ARBA" id="ARBA00004123"/>
    </source>
</evidence>
<dbReference type="Pfam" id="PF23561">
    <property type="entry name" value="zf-C2H2_15"/>
    <property type="match status" value="1"/>
</dbReference>
<accession>A0AAW1TSP8</accession>
<keyword evidence="17" id="KW-1185">Reference proteome</keyword>
<name>A0AAW1TSP8_9CUCU</name>
<keyword evidence="12" id="KW-0539">Nucleus</keyword>
<dbReference type="InterPro" id="IPR013087">
    <property type="entry name" value="Znf_C2H2_type"/>
</dbReference>
<dbReference type="PANTHER" id="PTHR45718:SF8">
    <property type="entry name" value="GLIS FAMILY ZINC FINGER 2"/>
    <property type="match status" value="1"/>
</dbReference>
<feature type="domain" description="C2H2-type" evidence="15">
    <location>
        <begin position="150"/>
        <end position="177"/>
    </location>
</feature>
<dbReference type="PROSITE" id="PS00028">
    <property type="entry name" value="ZINC_FINGER_C2H2_1"/>
    <property type="match status" value="4"/>
</dbReference>
<proteinExistence type="inferred from homology"/>
<evidence type="ECO:0000259" key="15">
    <source>
        <dbReference type="PROSITE" id="PS50157"/>
    </source>
</evidence>
<evidence type="ECO:0000256" key="7">
    <source>
        <dbReference type="ARBA" id="ARBA00022771"/>
    </source>
</evidence>
<comment type="caution">
    <text evidence="16">The sequence shown here is derived from an EMBL/GenBank/DDBJ whole genome shotgun (WGS) entry which is preliminary data.</text>
</comment>
<comment type="similarity">
    <text evidence="2">Belongs to the GLI C2H2-type zinc-finger protein family.</text>
</comment>
<feature type="domain" description="C2H2-type" evidence="15">
    <location>
        <begin position="208"/>
        <end position="239"/>
    </location>
</feature>
<sequence>MVYTDHNTVEGQPLHYYNPYNIQIESDFSRYSYFQRFEVFSSQAMPNDLMLHSPCSSQSDSENSESSVDISRTRPKSDSRGLLKCCWKLCGIEFESLELLANHVTRQHAASGPGGLFYCGWEGCTRNQRGFNARYKMLVHVRTHTNEKPHQCNQCEKSFSRAENLKIHSRSHSGEKPYVCTVPGCGKAYSNSSDRFKHSRTHQVEKPYCCKVPGCSKRYTDPSSLRKHVKTYKHFVNENINNSNTEYDVITVNVPVSPGTTEYRSHFCQSINSNNDVVDSCNCPHFCNNRLNRENDYIERQSYDLQENVINLSWKRINEDLPTKPGYNNDKLHQHLMDIDMPLDLSLHRYEV</sequence>
<dbReference type="GO" id="GO:0005634">
    <property type="term" value="C:nucleus"/>
    <property type="evidence" value="ECO:0007669"/>
    <property type="project" value="UniProtKB-SubCell"/>
</dbReference>
<organism evidence="16 17">
    <name type="scientific">Henosepilachna vigintioctopunctata</name>
    <dbReference type="NCBI Taxonomy" id="420089"/>
    <lineage>
        <taxon>Eukaryota</taxon>
        <taxon>Metazoa</taxon>
        <taxon>Ecdysozoa</taxon>
        <taxon>Arthropoda</taxon>
        <taxon>Hexapoda</taxon>
        <taxon>Insecta</taxon>
        <taxon>Pterygota</taxon>
        <taxon>Neoptera</taxon>
        <taxon>Endopterygota</taxon>
        <taxon>Coleoptera</taxon>
        <taxon>Polyphaga</taxon>
        <taxon>Cucujiformia</taxon>
        <taxon>Coccinelloidea</taxon>
        <taxon>Coccinellidae</taxon>
        <taxon>Epilachninae</taxon>
        <taxon>Epilachnini</taxon>
        <taxon>Henosepilachna</taxon>
    </lineage>
</organism>
<evidence type="ECO:0000313" key="16">
    <source>
        <dbReference type="EMBL" id="KAK9871389.1"/>
    </source>
</evidence>
<evidence type="ECO:0000256" key="4">
    <source>
        <dbReference type="ARBA" id="ARBA00022491"/>
    </source>
</evidence>
<feature type="domain" description="C2H2-type" evidence="15">
    <location>
        <begin position="122"/>
        <end position="149"/>
    </location>
</feature>
<dbReference type="SMART" id="SM00355">
    <property type="entry name" value="ZnF_C2H2"/>
    <property type="match status" value="5"/>
</dbReference>
<dbReference type="Gene3D" id="3.30.160.60">
    <property type="entry name" value="Classic Zinc Finger"/>
    <property type="match status" value="4"/>
</dbReference>
<evidence type="ECO:0000256" key="12">
    <source>
        <dbReference type="ARBA" id="ARBA00023242"/>
    </source>
</evidence>
<dbReference type="SUPFAM" id="SSF57667">
    <property type="entry name" value="beta-beta-alpha zinc fingers"/>
    <property type="match status" value="2"/>
</dbReference>
<feature type="region of interest" description="Disordered" evidence="14">
    <location>
        <begin position="53"/>
        <end position="78"/>
    </location>
</feature>
<evidence type="ECO:0000256" key="10">
    <source>
        <dbReference type="ARBA" id="ARBA00023125"/>
    </source>
</evidence>
<evidence type="ECO:0000256" key="6">
    <source>
        <dbReference type="ARBA" id="ARBA00022737"/>
    </source>
</evidence>
<evidence type="ECO:0000313" key="17">
    <source>
        <dbReference type="Proteomes" id="UP001431783"/>
    </source>
</evidence>
<keyword evidence="3" id="KW-0217">Developmental protein</keyword>
<keyword evidence="4" id="KW-0678">Repressor</keyword>
<evidence type="ECO:0000256" key="3">
    <source>
        <dbReference type="ARBA" id="ARBA00022473"/>
    </source>
</evidence>
<keyword evidence="11" id="KW-0804">Transcription</keyword>
<keyword evidence="9" id="KW-0805">Transcription regulation</keyword>
<keyword evidence="6" id="KW-0677">Repeat</keyword>
<dbReference type="FunFam" id="3.30.160.60:FF:000310">
    <property type="entry name" value="GLIS family zinc finger 2"/>
    <property type="match status" value="1"/>
</dbReference>
<keyword evidence="8" id="KW-0862">Zinc</keyword>
<reference evidence="16 17" key="1">
    <citation type="submission" date="2023-03" db="EMBL/GenBank/DDBJ databases">
        <title>Genome insight into feeding habits of ladybird beetles.</title>
        <authorList>
            <person name="Li H.-S."/>
            <person name="Huang Y.-H."/>
            <person name="Pang H."/>
        </authorList>
    </citation>
    <scope>NUCLEOTIDE SEQUENCE [LARGE SCALE GENOMIC DNA]</scope>
    <source>
        <strain evidence="16">SYSU_2023b</strain>
        <tissue evidence="16">Whole body</tissue>
    </source>
</reference>
<dbReference type="PROSITE" id="PS50157">
    <property type="entry name" value="ZINC_FINGER_C2H2_2"/>
    <property type="match status" value="4"/>
</dbReference>
<feature type="compositionally biased region" description="Low complexity" evidence="14">
    <location>
        <begin position="53"/>
        <end position="70"/>
    </location>
</feature>
<dbReference type="EMBL" id="JARQZJ010000005">
    <property type="protein sequence ID" value="KAK9871389.1"/>
    <property type="molecule type" value="Genomic_DNA"/>
</dbReference>
<keyword evidence="5" id="KW-0479">Metal-binding</keyword>
<keyword evidence="10" id="KW-0238">DNA-binding</keyword>
<evidence type="ECO:0000256" key="11">
    <source>
        <dbReference type="ARBA" id="ARBA00023163"/>
    </source>
</evidence>
<evidence type="ECO:0000256" key="9">
    <source>
        <dbReference type="ARBA" id="ARBA00023015"/>
    </source>
</evidence>
<dbReference type="Pfam" id="PF00096">
    <property type="entry name" value="zf-C2H2"/>
    <property type="match status" value="2"/>
</dbReference>
<protein>
    <recommendedName>
        <fullName evidence="15">C2H2-type domain-containing protein</fullName>
    </recommendedName>
</protein>
<dbReference type="GO" id="GO:0008270">
    <property type="term" value="F:zinc ion binding"/>
    <property type="evidence" value="ECO:0007669"/>
    <property type="project" value="UniProtKB-KW"/>
</dbReference>
<evidence type="ECO:0000256" key="2">
    <source>
        <dbReference type="ARBA" id="ARBA00010831"/>
    </source>
</evidence>
<dbReference type="InterPro" id="IPR043359">
    <property type="entry name" value="GLI-like"/>
</dbReference>
<dbReference type="GO" id="GO:0000978">
    <property type="term" value="F:RNA polymerase II cis-regulatory region sequence-specific DNA binding"/>
    <property type="evidence" value="ECO:0007669"/>
    <property type="project" value="TreeGrafter"/>
</dbReference>
<evidence type="ECO:0000256" key="14">
    <source>
        <dbReference type="SAM" id="MobiDB-lite"/>
    </source>
</evidence>
<evidence type="ECO:0000256" key="8">
    <source>
        <dbReference type="ARBA" id="ARBA00022833"/>
    </source>
</evidence>
<keyword evidence="7 13" id="KW-0863">Zinc-finger</keyword>
<gene>
    <name evidence="16" type="ORF">WA026_011644</name>
</gene>
<evidence type="ECO:0000256" key="5">
    <source>
        <dbReference type="ARBA" id="ARBA00022723"/>
    </source>
</evidence>
<feature type="domain" description="C2H2-type" evidence="15">
    <location>
        <begin position="178"/>
        <end position="207"/>
    </location>
</feature>
<comment type="subcellular location">
    <subcellularLocation>
        <location evidence="1">Nucleus</location>
    </subcellularLocation>
</comment>
<dbReference type="PANTHER" id="PTHR45718">
    <property type="entry name" value="TRANSCRIPTIONAL ACTIVATOR CUBITUS INTERRUPTUS"/>
    <property type="match status" value="1"/>
</dbReference>
<dbReference type="AlphaFoldDB" id="A0AAW1TSP8"/>
<dbReference type="InterPro" id="IPR056436">
    <property type="entry name" value="Znf-C2H2_ZIC1-5/GLI1-3-like"/>
</dbReference>
<dbReference type="GO" id="GO:0000981">
    <property type="term" value="F:DNA-binding transcription factor activity, RNA polymerase II-specific"/>
    <property type="evidence" value="ECO:0007669"/>
    <property type="project" value="TreeGrafter"/>
</dbReference>
<dbReference type="InterPro" id="IPR036236">
    <property type="entry name" value="Znf_C2H2_sf"/>
</dbReference>
<dbReference type="FunFam" id="3.30.160.60:FF:000357">
    <property type="entry name" value="GLIS family zinc finger 2"/>
    <property type="match status" value="1"/>
</dbReference>
<evidence type="ECO:0000256" key="13">
    <source>
        <dbReference type="PROSITE-ProRule" id="PRU00042"/>
    </source>
</evidence>